<organism evidence="1 2">
    <name type="scientific">Strongyloides venezuelensis</name>
    <name type="common">Threadworm</name>
    <dbReference type="NCBI Taxonomy" id="75913"/>
    <lineage>
        <taxon>Eukaryota</taxon>
        <taxon>Metazoa</taxon>
        <taxon>Ecdysozoa</taxon>
        <taxon>Nematoda</taxon>
        <taxon>Chromadorea</taxon>
        <taxon>Rhabditida</taxon>
        <taxon>Tylenchina</taxon>
        <taxon>Panagrolaimomorpha</taxon>
        <taxon>Strongyloidoidea</taxon>
        <taxon>Strongyloididae</taxon>
        <taxon>Strongyloides</taxon>
    </lineage>
</organism>
<dbReference type="AlphaFoldDB" id="A0A0K0G502"/>
<protein>
    <submittedName>
        <fullName evidence="2">60S ribosomal protein L6</fullName>
    </submittedName>
</protein>
<dbReference type="Proteomes" id="UP000035680">
    <property type="component" value="Unassembled WGS sequence"/>
</dbReference>
<evidence type="ECO:0000313" key="2">
    <source>
        <dbReference type="WBParaSite" id="SVE_1981400.1"/>
    </source>
</evidence>
<evidence type="ECO:0000313" key="1">
    <source>
        <dbReference type="Proteomes" id="UP000035680"/>
    </source>
</evidence>
<reference evidence="1" key="1">
    <citation type="submission" date="2014-07" db="EMBL/GenBank/DDBJ databases">
        <authorList>
            <person name="Martin A.A"/>
            <person name="De Silva N."/>
        </authorList>
    </citation>
    <scope>NUCLEOTIDE SEQUENCE</scope>
</reference>
<name>A0A0K0G502_STRVS</name>
<sequence>MITAHFTLKQDVLMLKALLSIQHNLHQKQKIPKTPYKVGELVLVRGRNPKLSNFNFLYKGPFKVTQVSHLKVYYISLLEKRKLHTVRTASYIRVIPKDEVSNNITYCYLEMKPCQSTMAQKLNNLMSLIKLHLYKI</sequence>
<proteinExistence type="predicted"/>
<keyword evidence="1" id="KW-1185">Reference proteome</keyword>
<dbReference type="WBParaSite" id="SVE_1981400.1">
    <property type="protein sequence ID" value="SVE_1981400.1"/>
    <property type="gene ID" value="SVE_1981400"/>
</dbReference>
<reference evidence="2" key="2">
    <citation type="submission" date="2015-08" db="UniProtKB">
        <authorList>
            <consortium name="WormBaseParasite"/>
        </authorList>
    </citation>
    <scope>IDENTIFICATION</scope>
</reference>
<accession>A0A0K0G502</accession>